<dbReference type="PROSITE" id="PS50975">
    <property type="entry name" value="ATP_GRASP"/>
    <property type="match status" value="1"/>
</dbReference>
<accession>A0A1I3U3G5</accession>
<evidence type="ECO:0000256" key="3">
    <source>
        <dbReference type="ARBA" id="ARBA00023316"/>
    </source>
</evidence>
<dbReference type="GO" id="GO:0005524">
    <property type="term" value="F:ATP binding"/>
    <property type="evidence" value="ECO:0007669"/>
    <property type="project" value="UniProtKB-UniRule"/>
</dbReference>
<evidence type="ECO:0000259" key="5">
    <source>
        <dbReference type="PROSITE" id="PS50975"/>
    </source>
</evidence>
<reference evidence="6 7" key="1">
    <citation type="submission" date="2016-10" db="EMBL/GenBank/DDBJ databases">
        <authorList>
            <person name="de Groot N.N."/>
        </authorList>
    </citation>
    <scope>NUCLEOTIDE SEQUENCE [LARGE SCALE GENOMIC DNA]</scope>
    <source>
        <strain evidence="6 7">DSM 44778</strain>
    </source>
</reference>
<dbReference type="Pfam" id="PF07478">
    <property type="entry name" value="Dala_Dala_lig_C"/>
    <property type="match status" value="1"/>
</dbReference>
<dbReference type="STRING" id="46223.SAMN05421852_12149"/>
<evidence type="ECO:0000256" key="2">
    <source>
        <dbReference type="ARBA" id="ARBA00022598"/>
    </source>
</evidence>
<dbReference type="GO" id="GO:0071555">
    <property type="term" value="P:cell wall organization"/>
    <property type="evidence" value="ECO:0007669"/>
    <property type="project" value="UniProtKB-KW"/>
</dbReference>
<name>A0A1I3U3G5_9BACL</name>
<dbReference type="PANTHER" id="PTHR23132">
    <property type="entry name" value="D-ALANINE--D-ALANINE LIGASE"/>
    <property type="match status" value="1"/>
</dbReference>
<dbReference type="Gene3D" id="3.40.50.20">
    <property type="match status" value="1"/>
</dbReference>
<evidence type="ECO:0000256" key="4">
    <source>
        <dbReference type="PROSITE-ProRule" id="PRU00409"/>
    </source>
</evidence>
<dbReference type="Pfam" id="PF01820">
    <property type="entry name" value="Dala_Dala_lig_N"/>
    <property type="match status" value="1"/>
</dbReference>
<dbReference type="InterPro" id="IPR011761">
    <property type="entry name" value="ATP-grasp"/>
</dbReference>
<dbReference type="GO" id="GO:0046872">
    <property type="term" value="F:metal ion binding"/>
    <property type="evidence" value="ECO:0007669"/>
    <property type="project" value="InterPro"/>
</dbReference>
<sequence>MKISVIYGGSPMEYDIALKTAKFVHEELISLGHEVFLLDMKNIFEEINMLKKMDFAFLVTYGCPGEDGTLQGLLELLDIPYNGSGVLASSLFKDKSVAKHIFQSLKIPTPQFMSFTIHEYYSNKKEILDQLSRSLSMPVIFKPAVQGGSSIGIKKVSEFNINKINKAIQHVNQYDDKILVENYINGVDYIIGAVCDVNEITLLPLMRAVVNKENSFKSRYLSNKPMFVENDELDNKIVHEICSDMVKALELLNVRGFCYADLRVDSKEQYYFIEIGTTYGMLPNSVVPVSASKVGLDIKDVLNRDIEIGLKRHKQKRGSKVCNLH</sequence>
<evidence type="ECO:0000313" key="7">
    <source>
        <dbReference type="Proteomes" id="UP000199545"/>
    </source>
</evidence>
<evidence type="ECO:0000256" key="1">
    <source>
        <dbReference type="ARBA" id="ARBA00010871"/>
    </source>
</evidence>
<dbReference type="Gene3D" id="3.30.1490.20">
    <property type="entry name" value="ATP-grasp fold, A domain"/>
    <property type="match status" value="1"/>
</dbReference>
<keyword evidence="7" id="KW-1185">Reference proteome</keyword>
<dbReference type="InterPro" id="IPR011127">
    <property type="entry name" value="Dala_Dala_lig_N"/>
</dbReference>
<organism evidence="6 7">
    <name type="scientific">Thermoflavimicrobium dichotomicum</name>
    <dbReference type="NCBI Taxonomy" id="46223"/>
    <lineage>
        <taxon>Bacteria</taxon>
        <taxon>Bacillati</taxon>
        <taxon>Bacillota</taxon>
        <taxon>Bacilli</taxon>
        <taxon>Bacillales</taxon>
        <taxon>Thermoactinomycetaceae</taxon>
        <taxon>Thermoflavimicrobium</taxon>
    </lineage>
</organism>
<dbReference type="SUPFAM" id="SSF52440">
    <property type="entry name" value="PreATP-grasp domain"/>
    <property type="match status" value="1"/>
</dbReference>
<keyword evidence="4" id="KW-0547">Nucleotide-binding</keyword>
<dbReference type="OrthoDB" id="9813261at2"/>
<keyword evidence="4" id="KW-0067">ATP-binding</keyword>
<gene>
    <name evidence="6" type="ORF">SAMN05421852_12149</name>
</gene>
<feature type="domain" description="ATP-grasp" evidence="5">
    <location>
        <begin position="99"/>
        <end position="307"/>
    </location>
</feature>
<protein>
    <submittedName>
        <fullName evidence="6">D-alanine-D-alanine ligase</fullName>
    </submittedName>
</protein>
<dbReference type="InterPro" id="IPR016185">
    <property type="entry name" value="PreATP-grasp_dom_sf"/>
</dbReference>
<proteinExistence type="inferred from homology"/>
<keyword evidence="2 6" id="KW-0436">Ligase</keyword>
<dbReference type="InterPro" id="IPR013815">
    <property type="entry name" value="ATP_grasp_subdomain_1"/>
</dbReference>
<dbReference type="Proteomes" id="UP000199545">
    <property type="component" value="Unassembled WGS sequence"/>
</dbReference>
<dbReference type="PANTHER" id="PTHR23132:SF23">
    <property type="entry name" value="D-ALANINE--D-ALANINE LIGASE B"/>
    <property type="match status" value="1"/>
</dbReference>
<keyword evidence="3" id="KW-0961">Cell wall biogenesis/degradation</keyword>
<evidence type="ECO:0000313" key="6">
    <source>
        <dbReference type="EMBL" id="SFJ77455.1"/>
    </source>
</evidence>
<dbReference type="RefSeq" id="WP_093231382.1">
    <property type="nucleotide sequence ID" value="NZ_FORR01000021.1"/>
</dbReference>
<dbReference type="EMBL" id="FORR01000021">
    <property type="protein sequence ID" value="SFJ77455.1"/>
    <property type="molecule type" value="Genomic_DNA"/>
</dbReference>
<dbReference type="AlphaFoldDB" id="A0A1I3U3G5"/>
<comment type="similarity">
    <text evidence="1">Belongs to the D-alanine--D-alanine ligase family.</text>
</comment>
<dbReference type="InterPro" id="IPR011095">
    <property type="entry name" value="Dala_Dala_lig_C"/>
</dbReference>
<dbReference type="SUPFAM" id="SSF56059">
    <property type="entry name" value="Glutathione synthetase ATP-binding domain-like"/>
    <property type="match status" value="1"/>
</dbReference>
<dbReference type="GO" id="GO:0008716">
    <property type="term" value="F:D-alanine-D-alanine ligase activity"/>
    <property type="evidence" value="ECO:0007669"/>
    <property type="project" value="InterPro"/>
</dbReference>
<dbReference type="Gene3D" id="3.30.470.20">
    <property type="entry name" value="ATP-grasp fold, B domain"/>
    <property type="match status" value="1"/>
</dbReference>